<dbReference type="Proteomes" id="UP000501690">
    <property type="component" value="Linkage Group LG8"/>
</dbReference>
<protein>
    <submittedName>
        <fullName evidence="10">Polygalacturonase</fullName>
    </submittedName>
</protein>
<organism evidence="10 11">
    <name type="scientific">Vigna unguiculata</name>
    <name type="common">Cowpea</name>
    <dbReference type="NCBI Taxonomy" id="3917"/>
    <lineage>
        <taxon>Eukaryota</taxon>
        <taxon>Viridiplantae</taxon>
        <taxon>Streptophyta</taxon>
        <taxon>Embryophyta</taxon>
        <taxon>Tracheophyta</taxon>
        <taxon>Spermatophyta</taxon>
        <taxon>Magnoliopsida</taxon>
        <taxon>eudicotyledons</taxon>
        <taxon>Gunneridae</taxon>
        <taxon>Pentapetalae</taxon>
        <taxon>rosids</taxon>
        <taxon>fabids</taxon>
        <taxon>Fabales</taxon>
        <taxon>Fabaceae</taxon>
        <taxon>Papilionoideae</taxon>
        <taxon>50 kb inversion clade</taxon>
        <taxon>NPAAA clade</taxon>
        <taxon>indigoferoid/millettioid clade</taxon>
        <taxon>Phaseoleae</taxon>
        <taxon>Vigna</taxon>
    </lineage>
</organism>
<evidence type="ECO:0000256" key="4">
    <source>
        <dbReference type="ARBA" id="ARBA00022525"/>
    </source>
</evidence>
<dbReference type="InterPro" id="IPR000743">
    <property type="entry name" value="Glyco_hydro_28"/>
</dbReference>
<evidence type="ECO:0000256" key="7">
    <source>
        <dbReference type="ARBA" id="ARBA00023316"/>
    </source>
</evidence>
<dbReference type="SUPFAM" id="SSF51126">
    <property type="entry name" value="Pectin lyase-like"/>
    <property type="match status" value="2"/>
</dbReference>
<sequence>MFGRSLVGTQIPFYNVVNYGARGDGKSDDSQAFLSAWKDTCGSEGIPTLIIPRNGVFKVKNINLSGPCRATKIHIKFQGQIVAPERDEWEKSVKVEDRFSLILISYVNRLTIYGNGEINGFGSSWWKCTSCQRPKVISFEQCNGLRVHYLSIIDSPRAHVTVDGCNNAFFSHIYIRAPADSPNTDGFDISASKYITIKDSIVATGDDCIAINGGSSFINATGIACGPGHGISVGSLGRNGEVDTVEEVYVSNCSFTNTQNGARIKTWQGGSGYAKRITFEKIKLNQVYNPIIIDQHYNNIMNAGGGVQVSDVAFRGFRGTSANDKAINLACGSSGCFNIVLDKIKIVSSKPGNPTSCSCDDCVAIIGESSNINATGIACGPGHGISIGSLGRNDGHNNVERVLVYNSSFTKTANGARIKTFSDGSGYAKRIMFEKITLNQVHNPINIDQHYANIMEGAGVEVSEVIFRGFRGTSANDKAINLGCSSEGCFNIVLDDIKIVSSEPEKPASCYCSNAHGTATSVVPECGSLLK</sequence>
<dbReference type="EMBL" id="CP039352">
    <property type="protein sequence ID" value="QCE04596.1"/>
    <property type="molecule type" value="Genomic_DNA"/>
</dbReference>
<evidence type="ECO:0000256" key="3">
    <source>
        <dbReference type="ARBA" id="ARBA00022512"/>
    </source>
</evidence>
<evidence type="ECO:0000256" key="6">
    <source>
        <dbReference type="ARBA" id="ARBA00023295"/>
    </source>
</evidence>
<comment type="subcellular location">
    <subcellularLocation>
        <location evidence="1">Secreted</location>
        <location evidence="1">Cell wall</location>
    </subcellularLocation>
</comment>
<keyword evidence="5 9" id="KW-0378">Hydrolase</keyword>
<keyword evidence="7" id="KW-0961">Cell wall biogenesis/degradation</keyword>
<dbReference type="GO" id="GO:0004650">
    <property type="term" value="F:polygalacturonase activity"/>
    <property type="evidence" value="ECO:0007669"/>
    <property type="project" value="InterPro"/>
</dbReference>
<dbReference type="Gene3D" id="2.160.20.10">
    <property type="entry name" value="Single-stranded right-handed beta-helix, Pectin lyase-like"/>
    <property type="match status" value="2"/>
</dbReference>
<evidence type="ECO:0000256" key="5">
    <source>
        <dbReference type="ARBA" id="ARBA00022801"/>
    </source>
</evidence>
<dbReference type="GO" id="GO:0071555">
    <property type="term" value="P:cell wall organization"/>
    <property type="evidence" value="ECO:0007669"/>
    <property type="project" value="UniProtKB-KW"/>
</dbReference>
<keyword evidence="11" id="KW-1185">Reference proteome</keyword>
<dbReference type="PANTHER" id="PTHR31375">
    <property type="match status" value="1"/>
</dbReference>
<accession>A0A4D6MSZ8</accession>
<dbReference type="InterPro" id="IPR006626">
    <property type="entry name" value="PbH1"/>
</dbReference>
<dbReference type="InterPro" id="IPR011050">
    <property type="entry name" value="Pectin_lyase_fold/virulence"/>
</dbReference>
<evidence type="ECO:0000256" key="9">
    <source>
        <dbReference type="RuleBase" id="RU361169"/>
    </source>
</evidence>
<dbReference type="AlphaFoldDB" id="A0A4D6MSZ8"/>
<proteinExistence type="inferred from homology"/>
<keyword evidence="6 9" id="KW-0326">Glycosidase</keyword>
<gene>
    <name evidence="10" type="ORF">DEO72_LG8g2632</name>
</gene>
<evidence type="ECO:0000256" key="8">
    <source>
        <dbReference type="PROSITE-ProRule" id="PRU10052"/>
    </source>
</evidence>
<keyword evidence="3" id="KW-0134">Cell wall</keyword>
<dbReference type="GO" id="GO:0005975">
    <property type="term" value="P:carbohydrate metabolic process"/>
    <property type="evidence" value="ECO:0007669"/>
    <property type="project" value="InterPro"/>
</dbReference>
<name>A0A4D6MSZ8_VIGUN</name>
<feature type="active site" evidence="8">
    <location>
        <position position="383"/>
    </location>
</feature>
<dbReference type="SMART" id="SM00710">
    <property type="entry name" value="PbH1"/>
    <property type="match status" value="5"/>
</dbReference>
<evidence type="ECO:0000313" key="10">
    <source>
        <dbReference type="EMBL" id="QCE04596.1"/>
    </source>
</evidence>
<dbReference type="Pfam" id="PF00295">
    <property type="entry name" value="Glyco_hydro_28"/>
    <property type="match status" value="2"/>
</dbReference>
<reference evidence="10 11" key="1">
    <citation type="submission" date="2019-04" db="EMBL/GenBank/DDBJ databases">
        <title>An improved genome assembly and genetic linkage map for asparagus bean, Vigna unguiculata ssp. sesquipedialis.</title>
        <authorList>
            <person name="Xia Q."/>
            <person name="Zhang R."/>
            <person name="Dong Y."/>
        </authorList>
    </citation>
    <scope>NUCLEOTIDE SEQUENCE [LARGE SCALE GENOMIC DNA]</scope>
    <source>
        <tissue evidence="10">Leaf</tissue>
    </source>
</reference>
<evidence type="ECO:0000256" key="2">
    <source>
        <dbReference type="ARBA" id="ARBA00008834"/>
    </source>
</evidence>
<keyword evidence="4" id="KW-0964">Secreted</keyword>
<evidence type="ECO:0000313" key="11">
    <source>
        <dbReference type="Proteomes" id="UP000501690"/>
    </source>
</evidence>
<feature type="active site" evidence="8">
    <location>
        <position position="229"/>
    </location>
</feature>
<dbReference type="PROSITE" id="PS00502">
    <property type="entry name" value="POLYGALACTURONASE"/>
    <property type="match status" value="2"/>
</dbReference>
<evidence type="ECO:0000256" key="1">
    <source>
        <dbReference type="ARBA" id="ARBA00004191"/>
    </source>
</evidence>
<comment type="similarity">
    <text evidence="2 9">Belongs to the glycosyl hydrolase 28 family.</text>
</comment>
<dbReference type="InterPro" id="IPR012334">
    <property type="entry name" value="Pectin_lyas_fold"/>
</dbReference>